<dbReference type="InterPro" id="IPR050093">
    <property type="entry name" value="ABC_SmlMolc_Importer"/>
</dbReference>
<evidence type="ECO:0000256" key="2">
    <source>
        <dbReference type="ARBA" id="ARBA00022475"/>
    </source>
</evidence>
<evidence type="ECO:0000256" key="3">
    <source>
        <dbReference type="ARBA" id="ARBA00022496"/>
    </source>
</evidence>
<name>A0A3P1SEI2_9ACTO</name>
<reference evidence="11 12" key="1">
    <citation type="submission" date="2018-11" db="EMBL/GenBank/DDBJ databases">
        <title>Genomes From Bacteria Associated with the Canine Oral Cavity: a Test Case for Automated Genome-Based Taxonomic Assignment.</title>
        <authorList>
            <person name="Coil D.A."/>
            <person name="Jospin G."/>
            <person name="Darling A.E."/>
            <person name="Wallis C."/>
            <person name="Davis I.J."/>
            <person name="Harris S."/>
            <person name="Eisen J.A."/>
            <person name="Holcombe L.J."/>
            <person name="O'Flynn C."/>
        </authorList>
    </citation>
    <scope>NUCLEOTIDE SEQUENCE [LARGE SCALE GENOMIC DNA]</scope>
    <source>
        <strain evidence="11 12">OH770</strain>
    </source>
</reference>
<evidence type="ECO:0000259" key="10">
    <source>
        <dbReference type="PROSITE" id="PS50893"/>
    </source>
</evidence>
<dbReference type="Pfam" id="PF00005">
    <property type="entry name" value="ABC_tran"/>
    <property type="match status" value="1"/>
</dbReference>
<dbReference type="CDD" id="cd03259">
    <property type="entry name" value="ABC_Carb_Solutes_like"/>
    <property type="match status" value="1"/>
</dbReference>
<organism evidence="11 12">
    <name type="scientific">Schaalia canis</name>
    <dbReference type="NCBI Taxonomy" id="100469"/>
    <lineage>
        <taxon>Bacteria</taxon>
        <taxon>Bacillati</taxon>
        <taxon>Actinomycetota</taxon>
        <taxon>Actinomycetes</taxon>
        <taxon>Actinomycetales</taxon>
        <taxon>Actinomycetaceae</taxon>
        <taxon>Schaalia</taxon>
    </lineage>
</organism>
<keyword evidence="8" id="KW-0472">Membrane</keyword>
<evidence type="ECO:0000256" key="4">
    <source>
        <dbReference type="ARBA" id="ARBA00022741"/>
    </source>
</evidence>
<evidence type="ECO:0000313" key="12">
    <source>
        <dbReference type="Proteomes" id="UP000280444"/>
    </source>
</evidence>
<dbReference type="SUPFAM" id="SSF52540">
    <property type="entry name" value="P-loop containing nucleoside triphosphate hydrolases"/>
    <property type="match status" value="1"/>
</dbReference>
<keyword evidence="2" id="KW-1003">Cell membrane</keyword>
<evidence type="ECO:0000256" key="1">
    <source>
        <dbReference type="ARBA" id="ARBA00022448"/>
    </source>
</evidence>
<dbReference type="OrthoDB" id="9802264at2"/>
<keyword evidence="4" id="KW-0547">Nucleotide-binding</keyword>
<dbReference type="InterPro" id="IPR003439">
    <property type="entry name" value="ABC_transporter-like_ATP-bd"/>
</dbReference>
<keyword evidence="3" id="KW-0410">Iron transport</keyword>
<dbReference type="InterPro" id="IPR027417">
    <property type="entry name" value="P-loop_NTPase"/>
</dbReference>
<keyword evidence="6" id="KW-0408">Iron</keyword>
<dbReference type="EC" id="7.6.2.9" evidence="9"/>
<dbReference type="Gene3D" id="3.40.50.300">
    <property type="entry name" value="P-loop containing nucleotide triphosphate hydrolases"/>
    <property type="match status" value="1"/>
</dbReference>
<dbReference type="SMART" id="SM00382">
    <property type="entry name" value="AAA"/>
    <property type="match status" value="1"/>
</dbReference>
<evidence type="ECO:0000256" key="6">
    <source>
        <dbReference type="ARBA" id="ARBA00023004"/>
    </source>
</evidence>
<dbReference type="InterPro" id="IPR015853">
    <property type="entry name" value="ABC_transpr_FbpC"/>
</dbReference>
<sequence>MSARIRNLSAHYIPGIPVLRSVSLEAPPGQVTTVLGESGSGKTTLLRVLAGLHPASSGQVLLDGQDMTHVPVEKRGVGLVPQEGALFQHLNVAGNIAYGLRGVRRRVASRHPRVLEMLALVGLEGLGERMPHELSGGQQQRVALARALAPQPRMLLLDEPFSALDPTLRIRVREEVFAILREQNLPTMLITHDQQEALSCSDQVAVLREGQIIQAGTPQEVYFSPTDAWVASFVGDASIVPSGALRDGRGRTPCLVRPENVTFHPCVSQSSSQPCSVNALHGRVRGIRFMGHCRLVDIALCEEADDISLVVARVAADMEVPDIGTLVCVEVGPTLHSMTE</sequence>
<proteinExistence type="predicted"/>
<dbReference type="GO" id="GO:0016887">
    <property type="term" value="F:ATP hydrolysis activity"/>
    <property type="evidence" value="ECO:0007669"/>
    <property type="project" value="InterPro"/>
</dbReference>
<dbReference type="Proteomes" id="UP000280444">
    <property type="component" value="Unassembled WGS sequence"/>
</dbReference>
<evidence type="ECO:0000256" key="9">
    <source>
        <dbReference type="ARBA" id="ARBA00066388"/>
    </source>
</evidence>
<dbReference type="GO" id="GO:0015418">
    <property type="term" value="F:ABC-type quaternary ammonium compound transporting activity"/>
    <property type="evidence" value="ECO:0007669"/>
    <property type="project" value="UniProtKB-EC"/>
</dbReference>
<feature type="domain" description="ABC transporter" evidence="10">
    <location>
        <begin position="3"/>
        <end position="234"/>
    </location>
</feature>
<dbReference type="RefSeq" id="WP_124871894.1">
    <property type="nucleotide sequence ID" value="NZ_RQZF01000011.1"/>
</dbReference>
<dbReference type="FunFam" id="3.40.50.300:FF:000425">
    <property type="entry name" value="Probable ABC transporter, ATP-binding subunit"/>
    <property type="match status" value="1"/>
</dbReference>
<dbReference type="PANTHER" id="PTHR42781:SF4">
    <property type="entry name" value="SPERMIDINE_PUTRESCINE IMPORT ATP-BINDING PROTEIN POTA"/>
    <property type="match status" value="1"/>
</dbReference>
<protein>
    <recommendedName>
        <fullName evidence="9">ABC-type quaternary amine transporter</fullName>
        <ecNumber evidence="9">7.6.2.9</ecNumber>
    </recommendedName>
</protein>
<evidence type="ECO:0000256" key="8">
    <source>
        <dbReference type="ARBA" id="ARBA00023136"/>
    </source>
</evidence>
<comment type="caution">
    <text evidence="11">The sequence shown here is derived from an EMBL/GenBank/DDBJ whole genome shotgun (WGS) entry which is preliminary data.</text>
</comment>
<dbReference type="GO" id="GO:0015408">
    <property type="term" value="F:ABC-type ferric iron transporter activity"/>
    <property type="evidence" value="ECO:0007669"/>
    <property type="project" value="InterPro"/>
</dbReference>
<dbReference type="AlphaFoldDB" id="A0A3P1SEI2"/>
<keyword evidence="7" id="KW-0406">Ion transport</keyword>
<dbReference type="PANTHER" id="PTHR42781">
    <property type="entry name" value="SPERMIDINE/PUTRESCINE IMPORT ATP-BINDING PROTEIN POTA"/>
    <property type="match status" value="1"/>
</dbReference>
<dbReference type="InterPro" id="IPR017871">
    <property type="entry name" value="ABC_transporter-like_CS"/>
</dbReference>
<evidence type="ECO:0000256" key="7">
    <source>
        <dbReference type="ARBA" id="ARBA00023065"/>
    </source>
</evidence>
<accession>A0A3P1SEI2</accession>
<dbReference type="PROSITE" id="PS00211">
    <property type="entry name" value="ABC_TRANSPORTER_1"/>
    <property type="match status" value="1"/>
</dbReference>
<dbReference type="GO" id="GO:0016020">
    <property type="term" value="C:membrane"/>
    <property type="evidence" value="ECO:0007669"/>
    <property type="project" value="InterPro"/>
</dbReference>
<keyword evidence="5 11" id="KW-0067">ATP-binding</keyword>
<keyword evidence="12" id="KW-1185">Reference proteome</keyword>
<keyword evidence="1" id="KW-0813">Transport</keyword>
<evidence type="ECO:0000256" key="5">
    <source>
        <dbReference type="ARBA" id="ARBA00022840"/>
    </source>
</evidence>
<evidence type="ECO:0000313" key="11">
    <source>
        <dbReference type="EMBL" id="RRC94722.1"/>
    </source>
</evidence>
<dbReference type="GO" id="GO:0005524">
    <property type="term" value="F:ATP binding"/>
    <property type="evidence" value="ECO:0007669"/>
    <property type="project" value="UniProtKB-KW"/>
</dbReference>
<dbReference type="PROSITE" id="PS50893">
    <property type="entry name" value="ABC_TRANSPORTER_2"/>
    <property type="match status" value="1"/>
</dbReference>
<gene>
    <name evidence="11" type="ORF">EII11_09200</name>
</gene>
<dbReference type="InterPro" id="IPR003593">
    <property type="entry name" value="AAA+_ATPase"/>
</dbReference>
<dbReference type="EMBL" id="RQZF01000011">
    <property type="protein sequence ID" value="RRC94722.1"/>
    <property type="molecule type" value="Genomic_DNA"/>
</dbReference>